<comment type="caution">
    <text evidence="1">The sequence shown here is derived from an EMBL/GenBank/DDBJ whole genome shotgun (WGS) entry which is preliminary data.</text>
</comment>
<dbReference type="EMBL" id="CAJVQA010006881">
    <property type="protein sequence ID" value="CAG8648027.1"/>
    <property type="molecule type" value="Genomic_DNA"/>
</dbReference>
<sequence length="41" mass="4454">MELIGLQEFAKLNNILNVLISVHEAAIAQSTSINIGIKLSF</sequence>
<accession>A0A9N9DPV3</accession>
<gene>
    <name evidence="1" type="ORF">CPELLU_LOCUS9191</name>
</gene>
<dbReference type="Proteomes" id="UP000789759">
    <property type="component" value="Unassembled WGS sequence"/>
</dbReference>
<proteinExistence type="predicted"/>
<evidence type="ECO:0000313" key="2">
    <source>
        <dbReference type="Proteomes" id="UP000789759"/>
    </source>
</evidence>
<name>A0A9N9DPV3_9GLOM</name>
<dbReference type="AlphaFoldDB" id="A0A9N9DPV3"/>
<reference evidence="1" key="1">
    <citation type="submission" date="2021-06" db="EMBL/GenBank/DDBJ databases">
        <authorList>
            <person name="Kallberg Y."/>
            <person name="Tangrot J."/>
            <person name="Rosling A."/>
        </authorList>
    </citation>
    <scope>NUCLEOTIDE SEQUENCE</scope>
    <source>
        <strain evidence="1">FL966</strain>
    </source>
</reference>
<organism evidence="1 2">
    <name type="scientific">Cetraspora pellucida</name>
    <dbReference type="NCBI Taxonomy" id="1433469"/>
    <lineage>
        <taxon>Eukaryota</taxon>
        <taxon>Fungi</taxon>
        <taxon>Fungi incertae sedis</taxon>
        <taxon>Mucoromycota</taxon>
        <taxon>Glomeromycotina</taxon>
        <taxon>Glomeromycetes</taxon>
        <taxon>Diversisporales</taxon>
        <taxon>Gigasporaceae</taxon>
        <taxon>Cetraspora</taxon>
    </lineage>
</organism>
<dbReference type="OrthoDB" id="10401645at2759"/>
<keyword evidence="2" id="KW-1185">Reference proteome</keyword>
<evidence type="ECO:0000313" key="1">
    <source>
        <dbReference type="EMBL" id="CAG8648027.1"/>
    </source>
</evidence>
<protein>
    <submittedName>
        <fullName evidence="1">9810_t:CDS:1</fullName>
    </submittedName>
</protein>